<feature type="domain" description="Fatty acid hydroxylase" evidence="8">
    <location>
        <begin position="87"/>
        <end position="225"/>
    </location>
</feature>
<organism evidence="9 10">
    <name type="scientific">Chitinophaga dinghuensis</name>
    <dbReference type="NCBI Taxonomy" id="1539050"/>
    <lineage>
        <taxon>Bacteria</taxon>
        <taxon>Pseudomonadati</taxon>
        <taxon>Bacteroidota</taxon>
        <taxon>Chitinophagia</taxon>
        <taxon>Chitinophagales</taxon>
        <taxon>Chitinophagaceae</taxon>
        <taxon>Chitinophaga</taxon>
    </lineage>
</organism>
<dbReference type="GO" id="GO:0006643">
    <property type="term" value="P:membrane lipid metabolic process"/>
    <property type="evidence" value="ECO:0007669"/>
    <property type="project" value="TreeGrafter"/>
</dbReference>
<comment type="caution">
    <text evidence="9">The sequence shown here is derived from an EMBL/GenBank/DDBJ whole genome shotgun (WGS) entry which is preliminary data.</text>
</comment>
<keyword evidence="10" id="KW-1185">Reference proteome</keyword>
<evidence type="ECO:0000256" key="4">
    <source>
        <dbReference type="ARBA" id="ARBA00023002"/>
    </source>
</evidence>
<dbReference type="AlphaFoldDB" id="A0A327VVV8"/>
<keyword evidence="6 7" id="KW-0472">Membrane</keyword>
<dbReference type="PANTHER" id="PTHR21624">
    <property type="entry name" value="STEROL DESATURASE-RELATED PROTEIN"/>
    <property type="match status" value="1"/>
</dbReference>
<dbReference type="GO" id="GO:0016020">
    <property type="term" value="C:membrane"/>
    <property type="evidence" value="ECO:0007669"/>
    <property type="project" value="GOC"/>
</dbReference>
<dbReference type="InterPro" id="IPR006694">
    <property type="entry name" value="Fatty_acid_hydroxylase"/>
</dbReference>
<evidence type="ECO:0000256" key="6">
    <source>
        <dbReference type="ARBA" id="ARBA00023136"/>
    </source>
</evidence>
<sequence length="319" mass="37413">MSTLLPQLLGRLQTTFGYIVLALVVLEWVILVISRKMESNREGWVNVISYVLDSFPYFFLGKIVIFGTMMWLYEHRLFTLGYAWYIWILAYLLYDFMFWLVHFLGHKVRFFWCIHGVHHTAEEMKLTVAVRGSFLGFLHIPLTVIGLPLLGFDPFMIFIVEAIARLYGLYEHVNDHFDEIVGKQRFLEWLFVTPSVHRVHHATNNIYLDRNYGETFSIWDRFFGTFQSELDAVKPVYGILNDKISGKNLLQVQLRLWIDLWADIRHAPGWKNKLKYILMPPGWNHINGGKNAAQYRAEGWEALQETNTQKSLIHLNPSA</sequence>
<evidence type="ECO:0000313" key="9">
    <source>
        <dbReference type="EMBL" id="RAJ79105.1"/>
    </source>
</evidence>
<dbReference type="GO" id="GO:0005506">
    <property type="term" value="F:iron ion binding"/>
    <property type="evidence" value="ECO:0007669"/>
    <property type="project" value="InterPro"/>
</dbReference>
<protein>
    <submittedName>
        <fullName evidence="9">Fatty acid hydroxylase family protein</fullName>
    </submittedName>
</protein>
<proteinExistence type="predicted"/>
<evidence type="ECO:0000313" key="10">
    <source>
        <dbReference type="Proteomes" id="UP000249819"/>
    </source>
</evidence>
<keyword evidence="5" id="KW-0443">Lipid metabolism</keyword>
<dbReference type="PANTHER" id="PTHR21624:SF1">
    <property type="entry name" value="ALKYLGLYCEROL MONOOXYGENASE"/>
    <property type="match status" value="1"/>
</dbReference>
<evidence type="ECO:0000256" key="1">
    <source>
        <dbReference type="ARBA" id="ARBA00004127"/>
    </source>
</evidence>
<dbReference type="GO" id="GO:0012505">
    <property type="term" value="C:endomembrane system"/>
    <property type="evidence" value="ECO:0007669"/>
    <property type="project" value="UniProtKB-SubCell"/>
</dbReference>
<dbReference type="OrthoDB" id="9770329at2"/>
<dbReference type="GO" id="GO:0050479">
    <property type="term" value="F:glyceryl-ether monooxygenase activity"/>
    <property type="evidence" value="ECO:0007669"/>
    <property type="project" value="TreeGrafter"/>
</dbReference>
<keyword evidence="3 7" id="KW-1133">Transmembrane helix</keyword>
<dbReference type="GO" id="GO:0008610">
    <property type="term" value="P:lipid biosynthetic process"/>
    <property type="evidence" value="ECO:0007669"/>
    <property type="project" value="InterPro"/>
</dbReference>
<keyword evidence="4" id="KW-0560">Oxidoreductase</keyword>
<feature type="transmembrane region" description="Helical" evidence="7">
    <location>
        <begin position="15"/>
        <end position="34"/>
    </location>
</feature>
<dbReference type="Pfam" id="PF04116">
    <property type="entry name" value="FA_hydroxylase"/>
    <property type="match status" value="1"/>
</dbReference>
<comment type="subcellular location">
    <subcellularLocation>
        <location evidence="1">Endomembrane system</location>
        <topology evidence="1">Multi-pass membrane protein</topology>
    </subcellularLocation>
</comment>
<evidence type="ECO:0000256" key="2">
    <source>
        <dbReference type="ARBA" id="ARBA00022692"/>
    </source>
</evidence>
<feature type="transmembrane region" description="Helical" evidence="7">
    <location>
        <begin position="126"/>
        <end position="150"/>
    </location>
</feature>
<keyword evidence="2 7" id="KW-0812">Transmembrane</keyword>
<dbReference type="RefSeq" id="WP_111593575.1">
    <property type="nucleotide sequence ID" value="NZ_QLMA01000006.1"/>
</dbReference>
<evidence type="ECO:0000256" key="3">
    <source>
        <dbReference type="ARBA" id="ARBA00022989"/>
    </source>
</evidence>
<reference evidence="9 10" key="1">
    <citation type="submission" date="2018-06" db="EMBL/GenBank/DDBJ databases">
        <title>Genomic Encyclopedia of Archaeal and Bacterial Type Strains, Phase II (KMG-II): from individual species to whole genera.</title>
        <authorList>
            <person name="Goeker M."/>
        </authorList>
    </citation>
    <scope>NUCLEOTIDE SEQUENCE [LARGE SCALE GENOMIC DNA]</scope>
    <source>
        <strain evidence="9 10">DSM 29821</strain>
    </source>
</reference>
<gene>
    <name evidence="9" type="ORF">CLV59_106165</name>
</gene>
<evidence type="ECO:0000256" key="7">
    <source>
        <dbReference type="SAM" id="Phobius"/>
    </source>
</evidence>
<dbReference type="EMBL" id="QLMA01000006">
    <property type="protein sequence ID" value="RAJ79105.1"/>
    <property type="molecule type" value="Genomic_DNA"/>
</dbReference>
<feature type="transmembrane region" description="Helical" evidence="7">
    <location>
        <begin position="85"/>
        <end position="105"/>
    </location>
</feature>
<dbReference type="InterPro" id="IPR051689">
    <property type="entry name" value="Sterol_desaturase/TMEM195"/>
</dbReference>
<evidence type="ECO:0000259" key="8">
    <source>
        <dbReference type="Pfam" id="PF04116"/>
    </source>
</evidence>
<evidence type="ECO:0000256" key="5">
    <source>
        <dbReference type="ARBA" id="ARBA00023098"/>
    </source>
</evidence>
<name>A0A327VVV8_9BACT</name>
<feature type="transmembrane region" description="Helical" evidence="7">
    <location>
        <begin position="55"/>
        <end position="73"/>
    </location>
</feature>
<dbReference type="Proteomes" id="UP000249819">
    <property type="component" value="Unassembled WGS sequence"/>
</dbReference>
<accession>A0A327VVV8</accession>